<dbReference type="AlphaFoldDB" id="A0A645E3L3"/>
<organism evidence="2">
    <name type="scientific">bioreactor metagenome</name>
    <dbReference type="NCBI Taxonomy" id="1076179"/>
    <lineage>
        <taxon>unclassified sequences</taxon>
        <taxon>metagenomes</taxon>
        <taxon>ecological metagenomes</taxon>
    </lineage>
</organism>
<reference evidence="2" key="1">
    <citation type="submission" date="2019-08" db="EMBL/GenBank/DDBJ databases">
        <authorList>
            <person name="Kucharzyk K."/>
            <person name="Murdoch R.W."/>
            <person name="Higgins S."/>
            <person name="Loffler F."/>
        </authorList>
    </citation>
    <scope>NUCLEOTIDE SEQUENCE</scope>
</reference>
<dbReference type="EMBL" id="VSSQ01042512">
    <property type="protein sequence ID" value="MPM96105.1"/>
    <property type="molecule type" value="Genomic_DNA"/>
</dbReference>
<name>A0A645E3L3_9ZZZZ</name>
<feature type="region of interest" description="Disordered" evidence="1">
    <location>
        <begin position="70"/>
        <end position="94"/>
    </location>
</feature>
<comment type="caution">
    <text evidence="2">The sequence shown here is derived from an EMBL/GenBank/DDBJ whole genome shotgun (WGS) entry which is preliminary data.</text>
</comment>
<accession>A0A645E3L3</accession>
<sequence length="94" mass="10276">MQIVQLNHVRPKRFDSANHPPRRQRGRKPLPVGQPRKERMCIEFGGAFDSLAGNSGGRFPAAKQQQALVPGLLEHARNARGNTPRASGADGIDL</sequence>
<evidence type="ECO:0000256" key="1">
    <source>
        <dbReference type="SAM" id="MobiDB-lite"/>
    </source>
</evidence>
<gene>
    <name evidence="2" type="ORF">SDC9_143262</name>
</gene>
<protein>
    <submittedName>
        <fullName evidence="2">Uncharacterized protein</fullName>
    </submittedName>
</protein>
<evidence type="ECO:0000313" key="2">
    <source>
        <dbReference type="EMBL" id="MPM96105.1"/>
    </source>
</evidence>
<proteinExistence type="predicted"/>
<feature type="region of interest" description="Disordered" evidence="1">
    <location>
        <begin position="1"/>
        <end position="36"/>
    </location>
</feature>